<feature type="compositionally biased region" description="Basic residues" evidence="1">
    <location>
        <begin position="15"/>
        <end position="31"/>
    </location>
</feature>
<name>A0A6A3I4N9_9STRA</name>
<dbReference type="EMBL" id="QXFW01002595">
    <property type="protein sequence ID" value="KAE8977091.1"/>
    <property type="molecule type" value="Genomic_DNA"/>
</dbReference>
<evidence type="ECO:0000313" key="3">
    <source>
        <dbReference type="Proteomes" id="UP000460718"/>
    </source>
</evidence>
<evidence type="ECO:0000256" key="1">
    <source>
        <dbReference type="SAM" id="MobiDB-lite"/>
    </source>
</evidence>
<reference evidence="2 3" key="1">
    <citation type="submission" date="2018-09" db="EMBL/GenBank/DDBJ databases">
        <title>Genomic investigation of the strawberry pathogen Phytophthora fragariae indicates pathogenicity is determined by transcriptional variation in three key races.</title>
        <authorList>
            <person name="Adams T.M."/>
            <person name="Armitage A.D."/>
            <person name="Sobczyk M.K."/>
            <person name="Bates H.J."/>
            <person name="Dunwell J.M."/>
            <person name="Nellist C.F."/>
            <person name="Harrison R.J."/>
        </authorList>
    </citation>
    <scope>NUCLEOTIDE SEQUENCE [LARGE SCALE GENOMIC DNA]</scope>
    <source>
        <strain evidence="2 3">SCRP245</strain>
    </source>
</reference>
<protein>
    <submittedName>
        <fullName evidence="2">Uncharacterized protein</fullName>
    </submittedName>
</protein>
<dbReference type="AlphaFoldDB" id="A0A6A3I4N9"/>
<feature type="region of interest" description="Disordered" evidence="1">
    <location>
        <begin position="1"/>
        <end position="88"/>
    </location>
</feature>
<sequence length="88" mass="9542">MDQQRQTQEGNQQTHAKHFSRVAAKWRRRATPHPSSSSPAKKRPVPAKPTKDSASKKQKASASSKSNPVALGTPLITFPLATGLPKES</sequence>
<proteinExistence type="predicted"/>
<dbReference type="Proteomes" id="UP000460718">
    <property type="component" value="Unassembled WGS sequence"/>
</dbReference>
<gene>
    <name evidence="2" type="ORF">PF011_g23792</name>
</gene>
<evidence type="ECO:0000313" key="2">
    <source>
        <dbReference type="EMBL" id="KAE8977091.1"/>
    </source>
</evidence>
<accession>A0A6A3I4N9</accession>
<comment type="caution">
    <text evidence="2">The sequence shown here is derived from an EMBL/GenBank/DDBJ whole genome shotgun (WGS) entry which is preliminary data.</text>
</comment>
<organism evidence="2 3">
    <name type="scientific">Phytophthora fragariae</name>
    <dbReference type="NCBI Taxonomy" id="53985"/>
    <lineage>
        <taxon>Eukaryota</taxon>
        <taxon>Sar</taxon>
        <taxon>Stramenopiles</taxon>
        <taxon>Oomycota</taxon>
        <taxon>Peronosporomycetes</taxon>
        <taxon>Peronosporales</taxon>
        <taxon>Peronosporaceae</taxon>
        <taxon>Phytophthora</taxon>
    </lineage>
</organism>
<feature type="compositionally biased region" description="Low complexity" evidence="1">
    <location>
        <begin position="1"/>
        <end position="13"/>
    </location>
</feature>